<feature type="domain" description="RRM" evidence="2">
    <location>
        <begin position="100"/>
        <end position="178"/>
    </location>
</feature>
<protein>
    <recommendedName>
        <fullName evidence="2">RRM domain-containing protein</fullName>
    </recommendedName>
</protein>
<dbReference type="Proteomes" id="UP001341840">
    <property type="component" value="Unassembled WGS sequence"/>
</dbReference>
<dbReference type="InterPro" id="IPR012677">
    <property type="entry name" value="Nucleotide-bd_a/b_plait_sf"/>
</dbReference>
<gene>
    <name evidence="3" type="ORF">PIB30_004762</name>
</gene>
<keyword evidence="4" id="KW-1185">Reference proteome</keyword>
<dbReference type="CDD" id="cd00590">
    <property type="entry name" value="RRM_SF"/>
    <property type="match status" value="1"/>
</dbReference>
<organism evidence="3 4">
    <name type="scientific">Stylosanthes scabra</name>
    <dbReference type="NCBI Taxonomy" id="79078"/>
    <lineage>
        <taxon>Eukaryota</taxon>
        <taxon>Viridiplantae</taxon>
        <taxon>Streptophyta</taxon>
        <taxon>Embryophyta</taxon>
        <taxon>Tracheophyta</taxon>
        <taxon>Spermatophyta</taxon>
        <taxon>Magnoliopsida</taxon>
        <taxon>eudicotyledons</taxon>
        <taxon>Gunneridae</taxon>
        <taxon>Pentapetalae</taxon>
        <taxon>rosids</taxon>
        <taxon>fabids</taxon>
        <taxon>Fabales</taxon>
        <taxon>Fabaceae</taxon>
        <taxon>Papilionoideae</taxon>
        <taxon>50 kb inversion clade</taxon>
        <taxon>dalbergioids sensu lato</taxon>
        <taxon>Dalbergieae</taxon>
        <taxon>Pterocarpus clade</taxon>
        <taxon>Stylosanthes</taxon>
    </lineage>
</organism>
<sequence length="250" mass="28435">MANGGVITFWRVDVEDNNISLWKRMVGIRSLADLDNPSIFTGSEMVMVKEERRTNQSTNVSIFEAVSMSKLNIITKASHTFLYTPRTQDLLIKEVVKIGSTIFIDNLPTDVTKRDLYKEFGNDHYIVDVYISRKIGKSAKNPFGFIRYYSNGGARKAISRLNGSTWKGVKLLVAVPKYGDRTQKNPVIKQRWIPKKVSTVISGDKGIDGAQAMLTRRRKEVIVDWADDQKQMLQRSLLGVCVEPIEFREE</sequence>
<name>A0ABU6T3G3_9FABA</name>
<dbReference type="Pfam" id="PF00076">
    <property type="entry name" value="RRM_1"/>
    <property type="match status" value="1"/>
</dbReference>
<evidence type="ECO:0000256" key="1">
    <source>
        <dbReference type="PROSITE-ProRule" id="PRU00176"/>
    </source>
</evidence>
<accession>A0ABU6T3G3</accession>
<dbReference type="InterPro" id="IPR000504">
    <property type="entry name" value="RRM_dom"/>
</dbReference>
<proteinExistence type="predicted"/>
<dbReference type="SUPFAM" id="SSF54928">
    <property type="entry name" value="RNA-binding domain, RBD"/>
    <property type="match status" value="1"/>
</dbReference>
<evidence type="ECO:0000313" key="4">
    <source>
        <dbReference type="Proteomes" id="UP001341840"/>
    </source>
</evidence>
<dbReference type="PROSITE" id="PS50102">
    <property type="entry name" value="RRM"/>
    <property type="match status" value="1"/>
</dbReference>
<evidence type="ECO:0000313" key="3">
    <source>
        <dbReference type="EMBL" id="MED6143257.1"/>
    </source>
</evidence>
<dbReference type="Gene3D" id="3.30.70.330">
    <property type="match status" value="1"/>
</dbReference>
<keyword evidence="1" id="KW-0694">RNA-binding</keyword>
<reference evidence="3 4" key="1">
    <citation type="journal article" date="2023" name="Plants (Basel)">
        <title>Bridging the Gap: Combining Genomics and Transcriptomics Approaches to Understand Stylosanthes scabra, an Orphan Legume from the Brazilian Caatinga.</title>
        <authorList>
            <person name="Ferreira-Neto J.R.C."/>
            <person name="da Silva M.D."/>
            <person name="Binneck E."/>
            <person name="de Melo N.F."/>
            <person name="da Silva R.H."/>
            <person name="de Melo A.L.T.M."/>
            <person name="Pandolfi V."/>
            <person name="Bustamante F.O."/>
            <person name="Brasileiro-Vidal A.C."/>
            <person name="Benko-Iseppon A.M."/>
        </authorList>
    </citation>
    <scope>NUCLEOTIDE SEQUENCE [LARGE SCALE GENOMIC DNA]</scope>
    <source>
        <tissue evidence="3">Leaves</tissue>
    </source>
</reference>
<dbReference type="SMART" id="SM00360">
    <property type="entry name" value="RRM"/>
    <property type="match status" value="1"/>
</dbReference>
<evidence type="ECO:0000259" key="2">
    <source>
        <dbReference type="PROSITE" id="PS50102"/>
    </source>
</evidence>
<comment type="caution">
    <text evidence="3">The sequence shown here is derived from an EMBL/GenBank/DDBJ whole genome shotgun (WGS) entry which is preliminary data.</text>
</comment>
<dbReference type="EMBL" id="JASCZI010090630">
    <property type="protein sequence ID" value="MED6143257.1"/>
    <property type="molecule type" value="Genomic_DNA"/>
</dbReference>
<dbReference type="InterPro" id="IPR035979">
    <property type="entry name" value="RBD_domain_sf"/>
</dbReference>